<feature type="compositionally biased region" description="Polar residues" evidence="1">
    <location>
        <begin position="393"/>
        <end position="402"/>
    </location>
</feature>
<evidence type="ECO:0000313" key="3">
    <source>
        <dbReference type="Proteomes" id="UP001151760"/>
    </source>
</evidence>
<accession>A0ABQ5IGL4</accession>
<reference evidence="2" key="1">
    <citation type="journal article" date="2022" name="Int. J. Mol. Sci.">
        <title>Draft Genome of Tanacetum Coccineum: Genomic Comparison of Closely Related Tanacetum-Family Plants.</title>
        <authorList>
            <person name="Yamashiro T."/>
            <person name="Shiraishi A."/>
            <person name="Nakayama K."/>
            <person name="Satake H."/>
        </authorList>
    </citation>
    <scope>NUCLEOTIDE SEQUENCE</scope>
</reference>
<proteinExistence type="predicted"/>
<evidence type="ECO:0008006" key="4">
    <source>
        <dbReference type="Google" id="ProtNLM"/>
    </source>
</evidence>
<comment type="caution">
    <text evidence="2">The sequence shown here is derived from an EMBL/GenBank/DDBJ whole genome shotgun (WGS) entry which is preliminary data.</text>
</comment>
<reference evidence="2" key="2">
    <citation type="submission" date="2022-01" db="EMBL/GenBank/DDBJ databases">
        <authorList>
            <person name="Yamashiro T."/>
            <person name="Shiraishi A."/>
            <person name="Satake H."/>
            <person name="Nakayama K."/>
        </authorList>
    </citation>
    <scope>NUCLEOTIDE SEQUENCE</scope>
</reference>
<dbReference type="InterPro" id="IPR036691">
    <property type="entry name" value="Endo/exonu/phosph_ase_sf"/>
</dbReference>
<sequence>MVIELGEGDCCSFLRLIVASFKMENSKIGNGTSIMPRRGIPVATENYSGANSTRADEINAINMAISGDVNAGINDIEPVHESGTNLGNLSAPSSAYVSSDRGGKEQVSFALIFKNETSNKTVKLAELHNSKVVEGAAVAIPLAVVEEVSKRFDNTLYGYFIGKRLAFPIVENYVKNTWAKFVLERVMLQNNFFLFQFSTREVTYSEIGLSLITTKIGRPIMLDSYTSSMCLKSWGRNTYARALVEVSSANALLESLVIAIPFVNGMCHSLETIEIEYEWQPPRCTCKIFDHVDEHCPKKIKKDAPTKVTNDGFIEVTRKNGKGKQSSHARHIDGIRLTKPKPNYFYRPIIKPTNEKGETSNSSNVVQFGPTNSTSEFHNADNSANDFHASLGPRNTSSSNIEVSGATGRIKKSTVEPYKGKNSTNVDVINIISLRNSFDSLMEEDKILDVHNEPGKVSIDIGNELVDSDSEEVEEVLWKRLRLRLNILWGSRIILGWNSDDVDCAIISQEDHVIHSRIFFKADRKELFCSFIYAHNRYTHRLALWRNLNVHKLYVRGRPWCLLGDFNVALHLDDKAAGSSSVDIAMREFQECVEDIEISDVNSSGLKFTWNQKPKGGDYVLKKIDRIMANMEFNDVFLKPKPFKFSNILIHNTRFKEVVQDRWDIDIIGFWMFKMVKKLKILKTPLRKLLYDQGNLHENVKHLRHDLDKAQKALDFDPFNATIREDEAVYLQAFNDALLTEERFLNQKAKIEWLYLGDSNTAYFHKVVKSRASGTVLIVLLLLVGDTHPFNSNDLFCNKLPDDVANHMIRTVSSQEIHDAIFSIDNDKSPGPDGYTAHSLRKHGY</sequence>
<organism evidence="2 3">
    <name type="scientific">Tanacetum coccineum</name>
    <dbReference type="NCBI Taxonomy" id="301880"/>
    <lineage>
        <taxon>Eukaryota</taxon>
        <taxon>Viridiplantae</taxon>
        <taxon>Streptophyta</taxon>
        <taxon>Embryophyta</taxon>
        <taxon>Tracheophyta</taxon>
        <taxon>Spermatophyta</taxon>
        <taxon>Magnoliopsida</taxon>
        <taxon>eudicotyledons</taxon>
        <taxon>Gunneridae</taxon>
        <taxon>Pentapetalae</taxon>
        <taxon>asterids</taxon>
        <taxon>campanulids</taxon>
        <taxon>Asterales</taxon>
        <taxon>Asteraceae</taxon>
        <taxon>Asteroideae</taxon>
        <taxon>Anthemideae</taxon>
        <taxon>Anthemidinae</taxon>
        <taxon>Tanacetum</taxon>
    </lineage>
</organism>
<dbReference type="Gene3D" id="3.60.10.10">
    <property type="entry name" value="Endonuclease/exonuclease/phosphatase"/>
    <property type="match status" value="1"/>
</dbReference>
<evidence type="ECO:0000256" key="1">
    <source>
        <dbReference type="SAM" id="MobiDB-lite"/>
    </source>
</evidence>
<dbReference type="InterPro" id="IPR040256">
    <property type="entry name" value="At4g02000-like"/>
</dbReference>
<protein>
    <recommendedName>
        <fullName evidence="4">RNA-directed DNA polymerase, eukaryota, reverse transcriptase zinc-binding domain protein</fullName>
    </recommendedName>
</protein>
<dbReference type="SUPFAM" id="SSF56219">
    <property type="entry name" value="DNase I-like"/>
    <property type="match status" value="1"/>
</dbReference>
<name>A0ABQ5IGL4_9ASTR</name>
<feature type="region of interest" description="Disordered" evidence="1">
    <location>
        <begin position="378"/>
        <end position="405"/>
    </location>
</feature>
<evidence type="ECO:0000313" key="2">
    <source>
        <dbReference type="EMBL" id="GJT98865.1"/>
    </source>
</evidence>
<dbReference type="PANTHER" id="PTHR31286:SF99">
    <property type="entry name" value="DUF4283 DOMAIN-CONTAINING PROTEIN"/>
    <property type="match status" value="1"/>
</dbReference>
<keyword evidence="3" id="KW-1185">Reference proteome</keyword>
<gene>
    <name evidence="2" type="ORF">Tco_1094383</name>
</gene>
<dbReference type="PANTHER" id="PTHR31286">
    <property type="entry name" value="GLYCINE-RICH CELL WALL STRUCTURAL PROTEIN 1.8-LIKE"/>
    <property type="match status" value="1"/>
</dbReference>
<dbReference type="Proteomes" id="UP001151760">
    <property type="component" value="Unassembled WGS sequence"/>
</dbReference>
<dbReference type="EMBL" id="BQNB010020715">
    <property type="protein sequence ID" value="GJT98865.1"/>
    <property type="molecule type" value="Genomic_DNA"/>
</dbReference>